<evidence type="ECO:0000256" key="14">
    <source>
        <dbReference type="ARBA" id="ARBA00081660"/>
    </source>
</evidence>
<proteinExistence type="inferred from homology"/>
<evidence type="ECO:0000256" key="10">
    <source>
        <dbReference type="ARBA" id="ARBA00023176"/>
    </source>
</evidence>
<feature type="domain" description="ENTH" evidence="17">
    <location>
        <begin position="14"/>
        <end position="145"/>
    </location>
</feature>
<evidence type="ECO:0000256" key="1">
    <source>
        <dbReference type="ARBA" id="ARBA00004236"/>
    </source>
</evidence>
<dbReference type="Gene3D" id="1.20.58.150">
    <property type="entry name" value="ANTH domain"/>
    <property type="match status" value="1"/>
</dbReference>
<dbReference type="Gene3D" id="1.25.40.90">
    <property type="match status" value="1"/>
</dbReference>
<comment type="subcellular location">
    <subcellularLocation>
        <location evidence="1">Cell membrane</location>
    </subcellularLocation>
    <subcellularLocation>
        <location evidence="2">Membrane</location>
        <location evidence="2">Coated pit</location>
        <topology evidence="2">Peripheral membrane protein</topology>
        <orientation evidence="2">Cytoplasmic side</orientation>
    </subcellularLocation>
</comment>
<dbReference type="Pfam" id="PF07651">
    <property type="entry name" value="ANTH"/>
    <property type="match status" value="1"/>
</dbReference>
<evidence type="ECO:0000256" key="6">
    <source>
        <dbReference type="ARBA" id="ARBA00022481"/>
    </source>
</evidence>
<comment type="subunit">
    <text evidence="12">Binds AP2A2. Interacts with AP2B1; clathrin competes with SNAP91.</text>
</comment>
<keyword evidence="19" id="KW-1185">Reference proteome</keyword>
<feature type="compositionally biased region" description="Basic and acidic residues" evidence="16">
    <location>
        <begin position="855"/>
        <end position="869"/>
    </location>
</feature>
<keyword evidence="6" id="KW-0488">Methylation</keyword>
<feature type="compositionally biased region" description="Polar residues" evidence="16">
    <location>
        <begin position="836"/>
        <end position="850"/>
    </location>
</feature>
<dbReference type="GO" id="GO:0005545">
    <property type="term" value="F:1-phosphatidylinositol binding"/>
    <property type="evidence" value="ECO:0007669"/>
    <property type="project" value="InterPro"/>
</dbReference>
<evidence type="ECO:0000256" key="13">
    <source>
        <dbReference type="ARBA" id="ARBA00070426"/>
    </source>
</evidence>
<dbReference type="GeneTree" id="ENSGT00950000183068"/>
<evidence type="ECO:0000256" key="9">
    <source>
        <dbReference type="ARBA" id="ARBA00023136"/>
    </source>
</evidence>
<dbReference type="GO" id="GO:0015031">
    <property type="term" value="P:protein transport"/>
    <property type="evidence" value="ECO:0007669"/>
    <property type="project" value="UniProtKB-KW"/>
</dbReference>
<dbReference type="SUPFAM" id="SSF48464">
    <property type="entry name" value="ENTH/VHS domain"/>
    <property type="match status" value="1"/>
</dbReference>
<feature type="region of interest" description="Disordered" evidence="16">
    <location>
        <begin position="285"/>
        <end position="324"/>
    </location>
</feature>
<dbReference type="InterPro" id="IPR014712">
    <property type="entry name" value="ANTH_dom_sf"/>
</dbReference>
<evidence type="ECO:0000313" key="19">
    <source>
        <dbReference type="Proteomes" id="UP000233180"/>
    </source>
</evidence>
<dbReference type="GO" id="GO:0048268">
    <property type="term" value="P:clathrin coat assembly"/>
    <property type="evidence" value="ECO:0007669"/>
    <property type="project" value="InterPro"/>
</dbReference>
<dbReference type="Ensembl" id="ENSRBIT00000034105.1">
    <property type="protein sequence ID" value="ENSRBIP00000010475.1"/>
    <property type="gene ID" value="ENSRBIG00000028752.1"/>
</dbReference>
<dbReference type="AlphaFoldDB" id="A0A2K6KGR7"/>
<dbReference type="GO" id="GO:0016185">
    <property type="term" value="P:synaptic vesicle budding from presynaptic endocytic zone membrane"/>
    <property type="evidence" value="ECO:0007669"/>
    <property type="project" value="TreeGrafter"/>
</dbReference>
<dbReference type="InterPro" id="IPR011417">
    <property type="entry name" value="ANTH_dom"/>
</dbReference>
<dbReference type="GO" id="GO:0072583">
    <property type="term" value="P:clathrin-dependent endocytosis"/>
    <property type="evidence" value="ECO:0007669"/>
    <property type="project" value="InterPro"/>
</dbReference>
<dbReference type="GO" id="GO:0030136">
    <property type="term" value="C:clathrin-coated vesicle"/>
    <property type="evidence" value="ECO:0007669"/>
    <property type="project" value="InterPro"/>
</dbReference>
<name>A0A2K6KGR7_RHIBE</name>
<dbReference type="PANTHER" id="PTHR22951">
    <property type="entry name" value="CLATHRIN ASSEMBLY PROTEIN"/>
    <property type="match status" value="1"/>
</dbReference>
<dbReference type="FunFam" id="1.20.58.150:FF:000002">
    <property type="entry name" value="clathrin coat assembly protein AP180"/>
    <property type="match status" value="1"/>
</dbReference>
<evidence type="ECO:0000259" key="17">
    <source>
        <dbReference type="PROSITE" id="PS50942"/>
    </source>
</evidence>
<dbReference type="InterPro" id="IPR045192">
    <property type="entry name" value="AP180-like"/>
</dbReference>
<dbReference type="Proteomes" id="UP000233180">
    <property type="component" value="Unassembled WGS sequence"/>
</dbReference>
<evidence type="ECO:0000256" key="16">
    <source>
        <dbReference type="SAM" id="MobiDB-lite"/>
    </source>
</evidence>
<evidence type="ECO:0000256" key="11">
    <source>
        <dbReference type="ARBA" id="ARBA00023180"/>
    </source>
</evidence>
<feature type="compositionally biased region" description="Polar residues" evidence="16">
    <location>
        <begin position="300"/>
        <end position="322"/>
    </location>
</feature>
<feature type="region of interest" description="Disordered" evidence="16">
    <location>
        <begin position="826"/>
        <end position="869"/>
    </location>
</feature>
<evidence type="ECO:0000256" key="12">
    <source>
        <dbReference type="ARBA" id="ARBA00062465"/>
    </source>
</evidence>
<keyword evidence="7" id="KW-0597">Phosphoprotein</keyword>
<evidence type="ECO:0000256" key="3">
    <source>
        <dbReference type="ARBA" id="ARBA00008011"/>
    </source>
</evidence>
<feature type="region of interest" description="Disordered" evidence="16">
    <location>
        <begin position="340"/>
        <end position="378"/>
    </location>
</feature>
<dbReference type="PROSITE" id="PS50942">
    <property type="entry name" value="ENTH"/>
    <property type="match status" value="1"/>
</dbReference>
<keyword evidence="8" id="KW-0653">Protein transport</keyword>
<dbReference type="GO" id="GO:0008021">
    <property type="term" value="C:synaptic vesicle"/>
    <property type="evidence" value="ECO:0007669"/>
    <property type="project" value="TreeGrafter"/>
</dbReference>
<evidence type="ECO:0000256" key="7">
    <source>
        <dbReference type="ARBA" id="ARBA00022553"/>
    </source>
</evidence>
<dbReference type="GO" id="GO:0032050">
    <property type="term" value="F:clathrin heavy chain binding"/>
    <property type="evidence" value="ECO:0007669"/>
    <property type="project" value="TreeGrafter"/>
</dbReference>
<keyword evidence="5" id="KW-1003">Cell membrane</keyword>
<comment type="similarity">
    <text evidence="3">Belongs to the PICALM/SNAP91 family.</text>
</comment>
<dbReference type="GO" id="GO:0000149">
    <property type="term" value="F:SNARE binding"/>
    <property type="evidence" value="ECO:0007669"/>
    <property type="project" value="TreeGrafter"/>
</dbReference>
<evidence type="ECO:0000256" key="2">
    <source>
        <dbReference type="ARBA" id="ARBA00004277"/>
    </source>
</evidence>
<dbReference type="InterPro" id="IPR013809">
    <property type="entry name" value="ENTH"/>
</dbReference>
<gene>
    <name evidence="18" type="primary">SNAP91</name>
</gene>
<evidence type="ECO:0000256" key="15">
    <source>
        <dbReference type="ARBA" id="ARBA00083065"/>
    </source>
</evidence>
<evidence type="ECO:0000256" key="5">
    <source>
        <dbReference type="ARBA" id="ARBA00022475"/>
    </source>
</evidence>
<dbReference type="FunFam" id="1.25.40.90:FF:000001">
    <property type="entry name" value="phosphatidylinositol-binding clathrin assembly protein-like isoform X1"/>
    <property type="match status" value="1"/>
</dbReference>
<dbReference type="CDD" id="cd16985">
    <property type="entry name" value="ANTH_N_AP180"/>
    <property type="match status" value="1"/>
</dbReference>
<reference evidence="18" key="3">
    <citation type="submission" date="2025-09" db="UniProtKB">
        <authorList>
            <consortium name="Ensembl"/>
        </authorList>
    </citation>
    <scope>IDENTIFICATION</scope>
</reference>
<dbReference type="GO" id="GO:0005546">
    <property type="term" value="F:phosphatidylinositol-4,5-bisphosphate binding"/>
    <property type="evidence" value="ECO:0007669"/>
    <property type="project" value="TreeGrafter"/>
</dbReference>
<reference evidence="18" key="2">
    <citation type="submission" date="2025-08" db="UniProtKB">
        <authorList>
            <consortium name="Ensembl"/>
        </authorList>
    </citation>
    <scope>IDENTIFICATION</scope>
</reference>
<dbReference type="SUPFAM" id="SSF89009">
    <property type="entry name" value="GAT-like domain"/>
    <property type="match status" value="1"/>
</dbReference>
<evidence type="ECO:0000256" key="8">
    <source>
        <dbReference type="ARBA" id="ARBA00022927"/>
    </source>
</evidence>
<dbReference type="InterPro" id="IPR008942">
    <property type="entry name" value="ENTH_VHS"/>
</dbReference>
<evidence type="ECO:0000256" key="4">
    <source>
        <dbReference type="ARBA" id="ARBA00022448"/>
    </source>
</evidence>
<keyword evidence="9" id="KW-0472">Membrane</keyword>
<keyword evidence="4" id="KW-0813">Transport</keyword>
<dbReference type="PANTHER" id="PTHR22951:SF4">
    <property type="entry name" value="CLATHRIN COAT ASSEMBLY PROTEIN AP180"/>
    <property type="match status" value="1"/>
</dbReference>
<protein>
    <recommendedName>
        <fullName evidence="13">Clathrin coat assembly protein AP180</fullName>
    </recommendedName>
    <alternativeName>
        <fullName evidence="15">91 kDa synaptosomal-associated protein</fullName>
    </alternativeName>
    <alternativeName>
        <fullName evidence="14">Clathrin coat-associated protein AP180</fullName>
    </alternativeName>
</protein>
<accession>A0A2K6KGR7</accession>
<sequence>MSGQTLTDRIAAAQYSVTGSAVARAVCKATTHEVMGPKKKHLDYLIQATNETNVNIPQMADTLFERATNSSWVVVFKALVTTHHLMVHGNERFIQYLASRNTLFNLSNFLDKSGSHGYDMSTFIRRYSRYLNEKAFSYRQMAFDFARVKKGADGVMRTMAPEKLLKSMPILQGQIDALLEFDVHPNELTNGVINAAFMLLFKDLIKLFACYNDGVINLLEKFFEMKKGQCKDALEIYKRFLTRMTRVSEFLKVAEQVGIDKGDIPDLTQAPSSLMETLEQHLNTLEGKKPGNKSGAPSPLSKSSPATTVTSPNSTPAKTIDTSPPVDLFATASAAVPVSTSKPSSDLLDLQPDFSSGGAAAAAAPAPPPPAGGATAWGDLLGEDSLAALSSVPSEAQISDPFAPEPTPPTTTAEIATASASASTTTTVTAVTAEVDLFGDPFAPSEGSAEAAPELDLFAMKPPETSVPVVTPTASTAPPVPATAPSPAPAVAAAAAATTAATAAATTTTTTSAATATTAPPALDIFGDLFESAPEVAAAPKPDAAPSIDLFGTDAFSSPPQGASPVPESSLTADLLSVDAFAAPSPATTASPAKVDSSGVIDLFGDAFGSSASEPQPASQAASSSSASADLLAGFGGSFMAPSPSPVTPAQNNLLQPNFEAAFGTTPSTSSSSSFDPSVFDGLGDLLMPTMAPAGQPAPVSMVPHSPAMAASKALGSDLDSSLASLVGNLGISGTTSKKGDLQWNAGEKKLTGGANWQPKVAPATWSAGVPPSAPLQGAVPPTSSVPPVAGAPSVGQPGAGFGMPPAGTGMPMMPQQPVMFAQPMMRPPFGATAVPGTQLSPSPTPATQSPKKPPAKDPLADLNIKDFL</sequence>
<dbReference type="SMART" id="SM00273">
    <property type="entry name" value="ENTH"/>
    <property type="match status" value="1"/>
</dbReference>
<reference evidence="18 19" key="1">
    <citation type="submission" date="2016-06" db="EMBL/GenBank/DDBJ databases">
        <title>Genome of Rhinopithecus bieti.</title>
        <authorList>
            <person name="Wu"/>
            <person name="C.-I. and Zhang"/>
            <person name="Y."/>
        </authorList>
    </citation>
    <scope>NUCLEOTIDE SEQUENCE</scope>
</reference>
<organism evidence="18 19">
    <name type="scientific">Rhinopithecus bieti</name>
    <name type="common">Black snub-nosed monkey</name>
    <name type="synonym">Pygathrix bieti</name>
    <dbReference type="NCBI Taxonomy" id="61621"/>
    <lineage>
        <taxon>Eukaryota</taxon>
        <taxon>Metazoa</taxon>
        <taxon>Chordata</taxon>
        <taxon>Craniata</taxon>
        <taxon>Vertebrata</taxon>
        <taxon>Euteleostomi</taxon>
        <taxon>Mammalia</taxon>
        <taxon>Eutheria</taxon>
        <taxon>Euarchontoglires</taxon>
        <taxon>Primates</taxon>
        <taxon>Haplorrhini</taxon>
        <taxon>Catarrhini</taxon>
        <taxon>Cercopithecidae</taxon>
        <taxon>Colobinae</taxon>
        <taxon>Rhinopithecus</taxon>
    </lineage>
</organism>
<dbReference type="GO" id="GO:0005905">
    <property type="term" value="C:clathrin-coated pit"/>
    <property type="evidence" value="ECO:0007669"/>
    <property type="project" value="UniProtKB-KW"/>
</dbReference>
<dbReference type="GO" id="GO:0048259">
    <property type="term" value="P:regulation of receptor-mediated endocytosis"/>
    <property type="evidence" value="ECO:0007669"/>
    <property type="project" value="UniProtKB-ARBA"/>
</dbReference>
<keyword evidence="11" id="KW-0325">Glycoprotein</keyword>
<feature type="region of interest" description="Disordered" evidence="16">
    <location>
        <begin position="391"/>
        <end position="412"/>
    </location>
</feature>
<evidence type="ECO:0000313" key="18">
    <source>
        <dbReference type="Ensembl" id="ENSRBIP00000010475.1"/>
    </source>
</evidence>
<keyword evidence="10" id="KW-0168">Coated pit</keyword>
<dbReference type="GO" id="GO:0098894">
    <property type="term" value="C:extrinsic component of presynaptic endocytic zone membrane"/>
    <property type="evidence" value="ECO:0007669"/>
    <property type="project" value="TreeGrafter"/>
</dbReference>